<protein>
    <submittedName>
        <fullName evidence="3">Uncharacterized protein</fullName>
    </submittedName>
</protein>
<name>A0A087T2R2_STEMI</name>
<proteinExistence type="predicted"/>
<evidence type="ECO:0000313" key="3">
    <source>
        <dbReference type="EMBL" id="KFM59401.1"/>
    </source>
</evidence>
<sequence>MELKVQIIACILLLCGVFVIQAKIVYLNGTEILGDKIRNSNLTTTNSPALKWYSIFEPRNISNHAGSNFMSMTSSTNRKNDEETEESATEEESEEQQNGTMATRDTTVLTSIRGLWSDLTPMLTILSTIIGIFLLFVIIESPLSPLPVPPLPYPPVGPFPPTNAYPFGVPPPRHHYGIRYVGSPSHANYRIPRQMWLTNETIGENIEKVFQNLLEKIDQRQTGIFSEARNMSPATVLEKSFNMLMKSLSWFASDDVTESSITPPNTQ</sequence>
<accession>A0A087T2R2</accession>
<feature type="region of interest" description="Disordered" evidence="1">
    <location>
        <begin position="66"/>
        <end position="103"/>
    </location>
</feature>
<dbReference type="AlphaFoldDB" id="A0A087T2R2"/>
<evidence type="ECO:0000313" key="4">
    <source>
        <dbReference type="Proteomes" id="UP000054359"/>
    </source>
</evidence>
<dbReference type="OMA" id="ERSINGW"/>
<feature type="compositionally biased region" description="Polar residues" evidence="1">
    <location>
        <begin position="66"/>
        <end position="77"/>
    </location>
</feature>
<keyword evidence="4" id="KW-1185">Reference proteome</keyword>
<feature type="non-terminal residue" evidence="3">
    <location>
        <position position="267"/>
    </location>
</feature>
<keyword evidence="2" id="KW-0472">Membrane</keyword>
<keyword evidence="2" id="KW-1133">Transmembrane helix</keyword>
<dbReference type="EMBL" id="KK113128">
    <property type="protein sequence ID" value="KFM59401.1"/>
    <property type="molecule type" value="Genomic_DNA"/>
</dbReference>
<keyword evidence="2" id="KW-0812">Transmembrane</keyword>
<feature type="compositionally biased region" description="Acidic residues" evidence="1">
    <location>
        <begin position="82"/>
        <end position="95"/>
    </location>
</feature>
<dbReference type="OrthoDB" id="6430692at2759"/>
<evidence type="ECO:0000256" key="1">
    <source>
        <dbReference type="SAM" id="MobiDB-lite"/>
    </source>
</evidence>
<dbReference type="Proteomes" id="UP000054359">
    <property type="component" value="Unassembled WGS sequence"/>
</dbReference>
<gene>
    <name evidence="3" type="ORF">X975_13524</name>
</gene>
<organism evidence="3 4">
    <name type="scientific">Stegodyphus mimosarum</name>
    <name type="common">African social velvet spider</name>
    <dbReference type="NCBI Taxonomy" id="407821"/>
    <lineage>
        <taxon>Eukaryota</taxon>
        <taxon>Metazoa</taxon>
        <taxon>Ecdysozoa</taxon>
        <taxon>Arthropoda</taxon>
        <taxon>Chelicerata</taxon>
        <taxon>Arachnida</taxon>
        <taxon>Araneae</taxon>
        <taxon>Araneomorphae</taxon>
        <taxon>Entelegynae</taxon>
        <taxon>Eresoidea</taxon>
        <taxon>Eresidae</taxon>
        <taxon>Stegodyphus</taxon>
    </lineage>
</organism>
<feature type="transmembrane region" description="Helical" evidence="2">
    <location>
        <begin position="119"/>
        <end position="139"/>
    </location>
</feature>
<evidence type="ECO:0000256" key="2">
    <source>
        <dbReference type="SAM" id="Phobius"/>
    </source>
</evidence>
<reference evidence="3 4" key="1">
    <citation type="submission" date="2013-11" db="EMBL/GenBank/DDBJ databases">
        <title>Genome sequencing of Stegodyphus mimosarum.</title>
        <authorList>
            <person name="Bechsgaard J."/>
        </authorList>
    </citation>
    <scope>NUCLEOTIDE SEQUENCE [LARGE SCALE GENOMIC DNA]</scope>
</reference>